<protein>
    <submittedName>
        <fullName evidence="2">Uncharacterized protein</fullName>
    </submittedName>
</protein>
<sequence>MTVGTAVKNTAQRSAPWTNRTGNHGDHLDVRFHARREVHDETRSPFAAERAAVVRHLVKLVESGKVGALRPAADAGEWRHAVEAHPALGTVRSDFHAVLVAVSKALAVVSHQEAATVRQRHVLLAEKAAELAGRAISTRQVARSIKRLAEHGLIVVLVAGRVGNPATGASPVVPLYALTVPQVVEDVIPDRTPNGRGRTAADRTADREHRIRKALGLPVDESGHLERPAVSSDASERSEDRRASVLVDGSGHRNLGNTQVGGDSPLPPARRPPRSGRRSSTRPGSGAPRPRRGEITQTQKNHHHTRLLRDGIGHHVVLHRITPGRLARLLEPFALAGWSPSDIRHAMEHGPDGGQHIQTDRVRKSWSWLRYRLSFWIDQAGAPLPSKSQTVRPGWHWTGYTANSSATPSSRPWTVRFEEPLEPGPTWSDPVAAAHDTTRTAAEFNQIMAAQERADAEAARQMQRAAWDAATHIAEAAERRRLADEQAALSRYTDLDSPILRYRRETASASRRAALLRKRAEETTAAPVGPRETRPSVQDFTAEMAVYDPAPLIFDAPTEAERLVDLDPNGWNS</sequence>
<proteinExistence type="predicted"/>
<feature type="compositionally biased region" description="Polar residues" evidence="1">
    <location>
        <begin position="7"/>
        <end position="22"/>
    </location>
</feature>
<organism evidence="2 3">
    <name type="scientific">Streptomyces xanthophaeus</name>
    <dbReference type="NCBI Taxonomy" id="67385"/>
    <lineage>
        <taxon>Bacteria</taxon>
        <taxon>Bacillati</taxon>
        <taxon>Actinomycetota</taxon>
        <taxon>Actinomycetes</taxon>
        <taxon>Kitasatosporales</taxon>
        <taxon>Streptomycetaceae</taxon>
        <taxon>Streptomyces</taxon>
    </lineage>
</organism>
<dbReference type="OrthoDB" id="3260166at2"/>
<dbReference type="EMBL" id="BNEE01000004">
    <property type="protein sequence ID" value="GHI84114.1"/>
    <property type="molecule type" value="Genomic_DNA"/>
</dbReference>
<dbReference type="Proteomes" id="UP000600026">
    <property type="component" value="Unassembled WGS sequence"/>
</dbReference>
<evidence type="ECO:0000313" key="3">
    <source>
        <dbReference type="Proteomes" id="UP000600026"/>
    </source>
</evidence>
<feature type="compositionally biased region" description="Basic and acidic residues" evidence="1">
    <location>
        <begin position="199"/>
        <end position="209"/>
    </location>
</feature>
<evidence type="ECO:0000256" key="1">
    <source>
        <dbReference type="SAM" id="MobiDB-lite"/>
    </source>
</evidence>
<feature type="region of interest" description="Disordered" evidence="1">
    <location>
        <begin position="518"/>
        <end position="542"/>
    </location>
</feature>
<accession>A0A919GYM9</accession>
<dbReference type="RefSeq" id="WP_031142151.1">
    <property type="nucleotide sequence ID" value="NZ_BNEE01000004.1"/>
</dbReference>
<feature type="region of interest" description="Disordered" evidence="1">
    <location>
        <begin position="1"/>
        <end position="26"/>
    </location>
</feature>
<name>A0A919GYM9_9ACTN</name>
<dbReference type="AlphaFoldDB" id="A0A919GYM9"/>
<keyword evidence="3" id="KW-1185">Reference proteome</keyword>
<feature type="compositionally biased region" description="Basic and acidic residues" evidence="1">
    <location>
        <begin position="234"/>
        <end position="243"/>
    </location>
</feature>
<evidence type="ECO:0000313" key="2">
    <source>
        <dbReference type="EMBL" id="GHI84114.1"/>
    </source>
</evidence>
<feature type="region of interest" description="Disordered" evidence="1">
    <location>
        <begin position="188"/>
        <end position="304"/>
    </location>
</feature>
<feature type="compositionally biased region" description="Basic residues" evidence="1">
    <location>
        <begin position="271"/>
        <end position="280"/>
    </location>
</feature>
<gene>
    <name evidence="2" type="ORF">Sxan_14780</name>
</gene>
<reference evidence="2" key="1">
    <citation type="submission" date="2020-09" db="EMBL/GenBank/DDBJ databases">
        <title>Whole genome shotgun sequence of Streptomyces xanthophaeus NBRC 12829.</title>
        <authorList>
            <person name="Komaki H."/>
            <person name="Tamura T."/>
        </authorList>
    </citation>
    <scope>NUCLEOTIDE SEQUENCE</scope>
    <source>
        <strain evidence="2">NBRC 12829</strain>
    </source>
</reference>
<comment type="caution">
    <text evidence="2">The sequence shown here is derived from an EMBL/GenBank/DDBJ whole genome shotgun (WGS) entry which is preliminary data.</text>
</comment>